<evidence type="ECO:0000256" key="6">
    <source>
        <dbReference type="ARBA" id="ARBA00022676"/>
    </source>
</evidence>
<dbReference type="GO" id="GO:0008655">
    <property type="term" value="P:pyrimidine-containing compound salvage"/>
    <property type="evidence" value="ECO:0007669"/>
    <property type="project" value="EnsemblFungi"/>
</dbReference>
<dbReference type="STRING" id="1043003.A0A074WUT7"/>
<evidence type="ECO:0000256" key="8">
    <source>
        <dbReference type="ARBA" id="ARBA00022741"/>
    </source>
</evidence>
<dbReference type="Pfam" id="PF14681">
    <property type="entry name" value="UPRTase"/>
    <property type="match status" value="1"/>
</dbReference>
<organism evidence="11 12">
    <name type="scientific">Aureobasidium melanogenum (strain CBS 110374)</name>
    <name type="common">Aureobasidium pullulans var. melanogenum</name>
    <dbReference type="NCBI Taxonomy" id="1043003"/>
    <lineage>
        <taxon>Eukaryota</taxon>
        <taxon>Fungi</taxon>
        <taxon>Dikarya</taxon>
        <taxon>Ascomycota</taxon>
        <taxon>Pezizomycotina</taxon>
        <taxon>Dothideomycetes</taxon>
        <taxon>Dothideomycetidae</taxon>
        <taxon>Dothideales</taxon>
        <taxon>Saccotheciaceae</taxon>
        <taxon>Aureobasidium</taxon>
    </lineage>
</organism>
<feature type="domain" description="Phosphoribosyltransferase" evidence="10">
    <location>
        <begin position="40"/>
        <end position="244"/>
    </location>
</feature>
<proteinExistence type="inferred from homology"/>
<evidence type="ECO:0000259" key="10">
    <source>
        <dbReference type="Pfam" id="PF14681"/>
    </source>
</evidence>
<dbReference type="CDD" id="cd06223">
    <property type="entry name" value="PRTases_typeI"/>
    <property type="match status" value="1"/>
</dbReference>
<protein>
    <recommendedName>
        <fullName evidence="4">uracil phosphoribosyltransferase</fullName>
        <ecNumber evidence="4">2.4.2.9</ecNumber>
    </recommendedName>
</protein>
<dbReference type="EC" id="2.4.2.9" evidence="4"/>
<dbReference type="HOGENOM" id="CLU_067096_1_1_1"/>
<evidence type="ECO:0000256" key="5">
    <source>
        <dbReference type="ARBA" id="ARBA00022533"/>
    </source>
</evidence>
<name>A0A074WUT7_AURM1</name>
<dbReference type="GO" id="GO:0004845">
    <property type="term" value="F:uracil phosphoribosyltransferase activity"/>
    <property type="evidence" value="ECO:0007669"/>
    <property type="project" value="UniProtKB-EC"/>
</dbReference>
<keyword evidence="5" id="KW-0021">Allosteric enzyme</keyword>
<comment type="similarity">
    <text evidence="3">Belongs to the UPRTase family.</text>
</comment>
<dbReference type="Proteomes" id="UP000030672">
    <property type="component" value="Unassembled WGS sequence"/>
</dbReference>
<keyword evidence="7" id="KW-0808">Transferase</keyword>
<accession>A0A074WUT7</accession>
<sequence length="245" mass="27052">MSVTVTTPPSVDSKPLVYKLNTRDHDSYKEESNNLYLLPNSNYLLSNLTIIRDRTTSSPDLSRAFQRVATQIIAKACDFLPVDEYEGITPTTSAFTGVRQTTKVCGVSILRAGASFEEPLRQAYRCVRRNFGKILIQRDEETCLPALLYSKFPSDLAEQAVLILEPILATGGSICTAIDLLLSKGVPEDRIIVANLITSRKATQIVSEKYPKLRIVTAAIDEKLNAKSQLEPGVGDFGDRFYGTT</sequence>
<evidence type="ECO:0000256" key="1">
    <source>
        <dbReference type="ARBA" id="ARBA00001946"/>
    </source>
</evidence>
<dbReference type="NCBIfam" id="NF001097">
    <property type="entry name" value="PRK00129.1"/>
    <property type="match status" value="1"/>
</dbReference>
<dbReference type="EMBL" id="KL584826">
    <property type="protein sequence ID" value="KEQ66116.1"/>
    <property type="molecule type" value="Genomic_DNA"/>
</dbReference>
<dbReference type="GO" id="GO:0005525">
    <property type="term" value="F:GTP binding"/>
    <property type="evidence" value="ECO:0007669"/>
    <property type="project" value="UniProtKB-KW"/>
</dbReference>
<dbReference type="FunFam" id="3.40.50.2020:FF:000023">
    <property type="entry name" value="Probable uracil phosphoribosyltransferase"/>
    <property type="match status" value="1"/>
</dbReference>
<keyword evidence="12" id="KW-1185">Reference proteome</keyword>
<gene>
    <name evidence="11" type="ORF">M437DRAFT_40674</name>
</gene>
<dbReference type="InterPro" id="IPR029057">
    <property type="entry name" value="PRTase-like"/>
</dbReference>
<dbReference type="InterPro" id="IPR000836">
    <property type="entry name" value="PRTase_dom"/>
</dbReference>
<evidence type="ECO:0000256" key="7">
    <source>
        <dbReference type="ARBA" id="ARBA00022679"/>
    </source>
</evidence>
<keyword evidence="6" id="KW-0328">Glycosyltransferase</keyword>
<keyword evidence="8" id="KW-0547">Nucleotide-binding</keyword>
<evidence type="ECO:0000256" key="4">
    <source>
        <dbReference type="ARBA" id="ARBA00011894"/>
    </source>
</evidence>
<comment type="pathway">
    <text evidence="2">Pyrimidine metabolism; UMP biosynthesis via salvage pathway; UMP from uracil: step 1/1.</text>
</comment>
<dbReference type="RefSeq" id="XP_040883139.1">
    <property type="nucleotide sequence ID" value="XM_041020230.1"/>
</dbReference>
<evidence type="ECO:0000256" key="2">
    <source>
        <dbReference type="ARBA" id="ARBA00005180"/>
    </source>
</evidence>
<dbReference type="Gene3D" id="3.40.50.2020">
    <property type="match status" value="1"/>
</dbReference>
<keyword evidence="9" id="KW-0342">GTP-binding</keyword>
<evidence type="ECO:0000313" key="12">
    <source>
        <dbReference type="Proteomes" id="UP000030672"/>
    </source>
</evidence>
<dbReference type="AlphaFoldDB" id="A0A074WUT7"/>
<evidence type="ECO:0000256" key="3">
    <source>
        <dbReference type="ARBA" id="ARBA00009516"/>
    </source>
</evidence>
<dbReference type="GeneID" id="63913603"/>
<comment type="cofactor">
    <cofactor evidence="1">
        <name>Mg(2+)</name>
        <dbReference type="ChEBI" id="CHEBI:18420"/>
    </cofactor>
</comment>
<evidence type="ECO:0000313" key="11">
    <source>
        <dbReference type="EMBL" id="KEQ66116.1"/>
    </source>
</evidence>
<evidence type="ECO:0000256" key="9">
    <source>
        <dbReference type="ARBA" id="ARBA00023134"/>
    </source>
</evidence>
<dbReference type="SUPFAM" id="SSF53271">
    <property type="entry name" value="PRTase-like"/>
    <property type="match status" value="1"/>
</dbReference>
<reference evidence="11 12" key="1">
    <citation type="journal article" date="2014" name="BMC Genomics">
        <title>Genome sequencing of four Aureobasidium pullulans varieties: biotechnological potential, stress tolerance, and description of new species.</title>
        <authorList>
            <person name="Gostin Ar C."/>
            <person name="Ohm R.A."/>
            <person name="Kogej T."/>
            <person name="Sonjak S."/>
            <person name="Turk M."/>
            <person name="Zajc J."/>
            <person name="Zalar P."/>
            <person name="Grube M."/>
            <person name="Sun H."/>
            <person name="Han J."/>
            <person name="Sharma A."/>
            <person name="Chiniquy J."/>
            <person name="Ngan C.Y."/>
            <person name="Lipzen A."/>
            <person name="Barry K."/>
            <person name="Grigoriev I.V."/>
            <person name="Gunde-Cimerman N."/>
        </authorList>
    </citation>
    <scope>NUCLEOTIDE SEQUENCE [LARGE SCALE GENOMIC DNA]</scope>
    <source>
        <strain evidence="11 12">CBS 110374</strain>
    </source>
</reference>